<dbReference type="Proteomes" id="UP000799537">
    <property type="component" value="Unassembled WGS sequence"/>
</dbReference>
<proteinExistence type="predicted"/>
<dbReference type="PANTHER" id="PTHR42085:SF2">
    <property type="entry name" value="F-BOX DOMAIN-CONTAINING PROTEIN"/>
    <property type="match status" value="1"/>
</dbReference>
<reference evidence="1" key="1">
    <citation type="journal article" date="2020" name="Stud. Mycol.">
        <title>101 Dothideomycetes genomes: a test case for predicting lifestyles and emergence of pathogens.</title>
        <authorList>
            <person name="Haridas S."/>
            <person name="Albert R."/>
            <person name="Binder M."/>
            <person name="Bloem J."/>
            <person name="Labutti K."/>
            <person name="Salamov A."/>
            <person name="Andreopoulos B."/>
            <person name="Baker S."/>
            <person name="Barry K."/>
            <person name="Bills G."/>
            <person name="Bluhm B."/>
            <person name="Cannon C."/>
            <person name="Castanera R."/>
            <person name="Culley D."/>
            <person name="Daum C."/>
            <person name="Ezra D."/>
            <person name="Gonzalez J."/>
            <person name="Henrissat B."/>
            <person name="Kuo A."/>
            <person name="Liang C."/>
            <person name="Lipzen A."/>
            <person name="Lutzoni F."/>
            <person name="Magnuson J."/>
            <person name="Mondo S."/>
            <person name="Nolan M."/>
            <person name="Ohm R."/>
            <person name="Pangilinan J."/>
            <person name="Park H.-J."/>
            <person name="Ramirez L."/>
            <person name="Alfaro M."/>
            <person name="Sun H."/>
            <person name="Tritt A."/>
            <person name="Yoshinaga Y."/>
            <person name="Zwiers L.-H."/>
            <person name="Turgeon B."/>
            <person name="Goodwin S."/>
            <person name="Spatafora J."/>
            <person name="Crous P."/>
            <person name="Grigoriev I."/>
        </authorList>
    </citation>
    <scope>NUCLEOTIDE SEQUENCE</scope>
    <source>
        <strain evidence="1">ATCC 36951</strain>
    </source>
</reference>
<dbReference type="GeneID" id="54565764"/>
<dbReference type="InterPro" id="IPR038883">
    <property type="entry name" value="AN11006-like"/>
</dbReference>
<dbReference type="PANTHER" id="PTHR42085">
    <property type="entry name" value="F-BOX DOMAIN-CONTAINING PROTEIN"/>
    <property type="match status" value="1"/>
</dbReference>
<protein>
    <recommendedName>
        <fullName evidence="3">F-box domain-containing protein</fullName>
    </recommendedName>
</protein>
<accession>A0A6A6CL39</accession>
<keyword evidence="2" id="KW-1185">Reference proteome</keyword>
<name>A0A6A6CL39_ZASCE</name>
<organism evidence="1 2">
    <name type="scientific">Zasmidium cellare ATCC 36951</name>
    <dbReference type="NCBI Taxonomy" id="1080233"/>
    <lineage>
        <taxon>Eukaryota</taxon>
        <taxon>Fungi</taxon>
        <taxon>Dikarya</taxon>
        <taxon>Ascomycota</taxon>
        <taxon>Pezizomycotina</taxon>
        <taxon>Dothideomycetes</taxon>
        <taxon>Dothideomycetidae</taxon>
        <taxon>Mycosphaerellales</taxon>
        <taxon>Mycosphaerellaceae</taxon>
        <taxon>Zasmidium</taxon>
    </lineage>
</organism>
<evidence type="ECO:0000313" key="2">
    <source>
        <dbReference type="Proteomes" id="UP000799537"/>
    </source>
</evidence>
<dbReference type="AlphaFoldDB" id="A0A6A6CL39"/>
<dbReference type="RefSeq" id="XP_033668813.1">
    <property type="nucleotide sequence ID" value="XM_033812492.1"/>
</dbReference>
<evidence type="ECO:0008006" key="3">
    <source>
        <dbReference type="Google" id="ProtNLM"/>
    </source>
</evidence>
<sequence length="519" mass="59995">MDLCRRAFALRSNSLSLSLHRHRHHKTRFIKQGYAVKTSSQNTTTTKPPKNFLDLPVELHLHIIELAVTEDESIQITRRCNSRLPDIPINEWNTTTAITRRKQPAITQASRSIRADALPLYYKRNIFMGSYCKAGALPQLKAWLYAIGEKNRRSIYKLLVSDRSVWDLFASDCWEACEALANELDAGMLVDVRAREAWMLFFDDEESEDQEKHCKKRLGDLLPSKTGAKAPKKDYFTTKMPAELMMMVTDLLDEQDILALRSALPKIWESFVVSVLGKKFTRLYVYATHGSLSRFARICATPFFQRYVTEVVFVCHSLLERSVAPKGVFTFSSFFYQLYEPQYSEDYGQQGFERRGAKGENAYEPYREILAEYKDTPLNITYTLSTGFRSLPRLRKVYILPWQSRLNKEGINLRTTWYTSATPDEDITSDEAASGFLADAHEYEYWNSTAHDWVRHLIGALSIANIRELHLGDLYCATLQMTLPFEAWMRKSDLFLAGVSHVSLRVSEWEFDQFDNVDY</sequence>
<dbReference type="EMBL" id="ML993592">
    <property type="protein sequence ID" value="KAF2167924.1"/>
    <property type="molecule type" value="Genomic_DNA"/>
</dbReference>
<evidence type="ECO:0000313" key="1">
    <source>
        <dbReference type="EMBL" id="KAF2167924.1"/>
    </source>
</evidence>
<gene>
    <name evidence="1" type="ORF">M409DRAFT_53870</name>
</gene>
<dbReference type="OrthoDB" id="3643916at2759"/>